<organism evidence="13 14">
    <name type="scientific">Corallincola platygyrae</name>
    <dbReference type="NCBI Taxonomy" id="1193278"/>
    <lineage>
        <taxon>Bacteria</taxon>
        <taxon>Pseudomonadati</taxon>
        <taxon>Pseudomonadota</taxon>
        <taxon>Gammaproteobacteria</taxon>
        <taxon>Alteromonadales</taxon>
        <taxon>Psychromonadaceae</taxon>
        <taxon>Corallincola</taxon>
    </lineage>
</organism>
<accession>A0ABW4XJW5</accession>
<keyword evidence="9" id="KW-0472">Membrane</keyword>
<dbReference type="PANTHER" id="PTHR34501">
    <property type="entry name" value="PROTEIN YDDL-RELATED"/>
    <property type="match status" value="1"/>
</dbReference>
<keyword evidence="5" id="KW-0812">Transmembrane</keyword>
<feature type="signal peptide" evidence="11">
    <location>
        <begin position="1"/>
        <end position="23"/>
    </location>
</feature>
<evidence type="ECO:0000256" key="6">
    <source>
        <dbReference type="ARBA" id="ARBA00022729"/>
    </source>
</evidence>
<dbReference type="PANTHER" id="PTHR34501:SF9">
    <property type="entry name" value="MAJOR OUTER MEMBRANE PROTEIN P.IA"/>
    <property type="match status" value="1"/>
</dbReference>
<gene>
    <name evidence="13" type="ORF">ACFSJ3_04735</name>
</gene>
<dbReference type="InterPro" id="IPR001702">
    <property type="entry name" value="Porin_Gram-ve"/>
</dbReference>
<dbReference type="SUPFAM" id="SSF56935">
    <property type="entry name" value="Porins"/>
    <property type="match status" value="1"/>
</dbReference>
<dbReference type="EMBL" id="JBHUHT010000008">
    <property type="protein sequence ID" value="MFD2095282.1"/>
    <property type="molecule type" value="Genomic_DNA"/>
</dbReference>
<evidence type="ECO:0000256" key="3">
    <source>
        <dbReference type="ARBA" id="ARBA00022448"/>
    </source>
</evidence>
<evidence type="ECO:0000256" key="9">
    <source>
        <dbReference type="ARBA" id="ARBA00023136"/>
    </source>
</evidence>
<evidence type="ECO:0000313" key="14">
    <source>
        <dbReference type="Proteomes" id="UP001597380"/>
    </source>
</evidence>
<dbReference type="InterPro" id="IPR023614">
    <property type="entry name" value="Porin_dom_sf"/>
</dbReference>
<evidence type="ECO:0000256" key="10">
    <source>
        <dbReference type="ARBA" id="ARBA00023237"/>
    </source>
</evidence>
<evidence type="ECO:0000259" key="12">
    <source>
        <dbReference type="Pfam" id="PF13609"/>
    </source>
</evidence>
<dbReference type="PRINTS" id="PR00184">
    <property type="entry name" value="NEISSPPORIN"/>
</dbReference>
<evidence type="ECO:0000256" key="11">
    <source>
        <dbReference type="SAM" id="SignalP"/>
    </source>
</evidence>
<evidence type="ECO:0000256" key="4">
    <source>
        <dbReference type="ARBA" id="ARBA00022452"/>
    </source>
</evidence>
<proteinExistence type="predicted"/>
<dbReference type="CDD" id="cd00342">
    <property type="entry name" value="gram_neg_porins"/>
    <property type="match status" value="1"/>
</dbReference>
<comment type="caution">
    <text evidence="13">The sequence shown here is derived from an EMBL/GenBank/DDBJ whole genome shotgun (WGS) entry which is preliminary data.</text>
</comment>
<evidence type="ECO:0000256" key="2">
    <source>
        <dbReference type="ARBA" id="ARBA00011233"/>
    </source>
</evidence>
<keyword evidence="3" id="KW-0813">Transport</keyword>
<keyword evidence="4" id="KW-1134">Transmembrane beta strand</keyword>
<keyword evidence="7" id="KW-0406">Ion transport</keyword>
<keyword evidence="8" id="KW-0626">Porin</keyword>
<dbReference type="Proteomes" id="UP001597380">
    <property type="component" value="Unassembled WGS sequence"/>
</dbReference>
<keyword evidence="6 11" id="KW-0732">Signal</keyword>
<dbReference type="RefSeq" id="WP_345338442.1">
    <property type="nucleotide sequence ID" value="NZ_BAABLI010000005.1"/>
</dbReference>
<dbReference type="Gene3D" id="2.40.160.10">
    <property type="entry name" value="Porin"/>
    <property type="match status" value="1"/>
</dbReference>
<dbReference type="Pfam" id="PF13609">
    <property type="entry name" value="Porin_4"/>
    <property type="match status" value="1"/>
</dbReference>
<dbReference type="InterPro" id="IPR002299">
    <property type="entry name" value="Porin_Neis"/>
</dbReference>
<protein>
    <submittedName>
        <fullName evidence="13">Porin</fullName>
    </submittedName>
</protein>
<name>A0ABW4XJW5_9GAMM</name>
<evidence type="ECO:0000256" key="1">
    <source>
        <dbReference type="ARBA" id="ARBA00004571"/>
    </source>
</evidence>
<sequence length="333" mass="36593">MKHFAKTAVAAALTMAFAAPAFAVAPVTVYGKINASVGSEDSLDTDGSETVVSSNASRFGIKGGVELTDSLQAVYKLEWEVNVSDQDKGNGSDDNIKSRNQYVGLKGGWGEFQIGRNDTMLKKSQGKVDLFGDLDGDIKHLFKGENRLGDSVVYMTPKFNGFYGGVSVITEDNSKQKDEDGDETTGFSLAGMYGDAKFKKSDLFASLAYDSEVAGYDILRATAQYKWNDLKVGGMYQNQEKVEHDSEDYSGYMFSVAYKINAITLEAQYQMMEMSDDVDMTAMSVGAEYKLGKPTKVFAYYTLRDLDEDVLNEDSGEVMDDETFFGVGLEHKF</sequence>
<dbReference type="InterPro" id="IPR050298">
    <property type="entry name" value="Gram-neg_bact_OMP"/>
</dbReference>
<evidence type="ECO:0000256" key="5">
    <source>
        <dbReference type="ARBA" id="ARBA00022692"/>
    </source>
</evidence>
<dbReference type="PRINTS" id="PR00182">
    <property type="entry name" value="ECOLNEIPORIN"/>
</dbReference>
<evidence type="ECO:0000256" key="7">
    <source>
        <dbReference type="ARBA" id="ARBA00023065"/>
    </source>
</evidence>
<evidence type="ECO:0000313" key="13">
    <source>
        <dbReference type="EMBL" id="MFD2095282.1"/>
    </source>
</evidence>
<dbReference type="InterPro" id="IPR033900">
    <property type="entry name" value="Gram_neg_porin_domain"/>
</dbReference>
<comment type="subcellular location">
    <subcellularLocation>
        <location evidence="1">Cell outer membrane</location>
        <topology evidence="1">Multi-pass membrane protein</topology>
    </subcellularLocation>
</comment>
<evidence type="ECO:0000256" key="8">
    <source>
        <dbReference type="ARBA" id="ARBA00023114"/>
    </source>
</evidence>
<comment type="subunit">
    <text evidence="2">Homotrimer.</text>
</comment>
<feature type="chain" id="PRO_5046597669" evidence="11">
    <location>
        <begin position="24"/>
        <end position="333"/>
    </location>
</feature>
<keyword evidence="10" id="KW-0998">Cell outer membrane</keyword>
<keyword evidence="14" id="KW-1185">Reference proteome</keyword>
<feature type="domain" description="Porin" evidence="12">
    <location>
        <begin position="10"/>
        <end position="306"/>
    </location>
</feature>
<reference evidence="14" key="1">
    <citation type="journal article" date="2019" name="Int. J. Syst. Evol. Microbiol.">
        <title>The Global Catalogue of Microorganisms (GCM) 10K type strain sequencing project: providing services to taxonomists for standard genome sequencing and annotation.</title>
        <authorList>
            <consortium name="The Broad Institute Genomics Platform"/>
            <consortium name="The Broad Institute Genome Sequencing Center for Infectious Disease"/>
            <person name="Wu L."/>
            <person name="Ma J."/>
        </authorList>
    </citation>
    <scope>NUCLEOTIDE SEQUENCE [LARGE SCALE GENOMIC DNA]</scope>
    <source>
        <strain evidence="14">CGMCC 1.10992</strain>
    </source>
</reference>